<evidence type="ECO:0000256" key="7">
    <source>
        <dbReference type="ARBA" id="ARBA00022842"/>
    </source>
</evidence>
<dbReference type="InterPro" id="IPR015376">
    <property type="entry name" value="Znr_NADH_PPase"/>
</dbReference>
<evidence type="ECO:0000256" key="5">
    <source>
        <dbReference type="ARBA" id="ARBA00022723"/>
    </source>
</evidence>
<dbReference type="PANTHER" id="PTHR42904:SF6">
    <property type="entry name" value="NAD-CAPPED RNA HYDROLASE NUDT12"/>
    <property type="match status" value="1"/>
</dbReference>
<dbReference type="Pfam" id="PF09297">
    <property type="entry name" value="Zn_ribbon_NUD"/>
    <property type="match status" value="1"/>
</dbReference>
<evidence type="ECO:0000256" key="4">
    <source>
        <dbReference type="ARBA" id="ARBA00012381"/>
    </source>
</evidence>
<evidence type="ECO:0000256" key="3">
    <source>
        <dbReference type="ARBA" id="ARBA00009595"/>
    </source>
</evidence>
<dbReference type="GO" id="GO:0006742">
    <property type="term" value="P:NADP+ catabolic process"/>
    <property type="evidence" value="ECO:0007669"/>
    <property type="project" value="TreeGrafter"/>
</dbReference>
<dbReference type="InterPro" id="IPR015375">
    <property type="entry name" value="NADH_PPase-like_N"/>
</dbReference>
<dbReference type="eggNOG" id="COG2816">
    <property type="taxonomic scope" value="Bacteria"/>
</dbReference>
<dbReference type="PROSITE" id="PS00893">
    <property type="entry name" value="NUDIX_BOX"/>
    <property type="match status" value="1"/>
</dbReference>
<dbReference type="InterPro" id="IPR015797">
    <property type="entry name" value="NUDIX_hydrolase-like_dom_sf"/>
</dbReference>
<name>I3CKC1_9GAMM</name>
<dbReference type="EMBL" id="JH600070">
    <property type="protein sequence ID" value="EIJ44064.1"/>
    <property type="molecule type" value="Genomic_DNA"/>
</dbReference>
<dbReference type="RefSeq" id="WP_002691797.1">
    <property type="nucleotide sequence ID" value="NZ_JH600070.1"/>
</dbReference>
<dbReference type="InterPro" id="IPR050241">
    <property type="entry name" value="NAD-cap_RNA_hydrolase_NudC"/>
</dbReference>
<dbReference type="CDD" id="cd03429">
    <property type="entry name" value="NUDIX_NADH_pyrophosphatase_Nudt13"/>
    <property type="match status" value="1"/>
</dbReference>
<dbReference type="PANTHER" id="PTHR42904">
    <property type="entry name" value="NUDIX HYDROLASE, NUDC SUBFAMILY"/>
    <property type="match status" value="1"/>
</dbReference>
<dbReference type="STRING" id="395493.BegalDRAFT_3243"/>
<reference evidence="12 13" key="1">
    <citation type="submission" date="2011-11" db="EMBL/GenBank/DDBJ databases">
        <title>Improved High-Quality Draft sequence of Beggiatoa alba B18lD.</title>
        <authorList>
            <consortium name="US DOE Joint Genome Institute"/>
            <person name="Lucas S."/>
            <person name="Han J."/>
            <person name="Lapidus A."/>
            <person name="Cheng J.-F."/>
            <person name="Goodwin L."/>
            <person name="Pitluck S."/>
            <person name="Peters L."/>
            <person name="Mikhailova N."/>
            <person name="Held B."/>
            <person name="Detter J.C."/>
            <person name="Han C."/>
            <person name="Tapia R."/>
            <person name="Land M."/>
            <person name="Hauser L."/>
            <person name="Kyrpides N."/>
            <person name="Ivanova N."/>
            <person name="Pagani I."/>
            <person name="Samuel K."/>
            <person name="Teske A."/>
            <person name="Mueller J."/>
            <person name="Woyke T."/>
        </authorList>
    </citation>
    <scope>NUCLEOTIDE SEQUENCE [LARGE SCALE GENOMIC DNA]</scope>
    <source>
        <strain evidence="12 13">B18LD</strain>
    </source>
</reference>
<dbReference type="Gene3D" id="3.90.79.10">
    <property type="entry name" value="Nucleoside Triphosphate Pyrophosphohydrolase"/>
    <property type="match status" value="1"/>
</dbReference>
<gene>
    <name evidence="12" type="ORF">BegalDRAFT_3243</name>
</gene>
<keyword evidence="7" id="KW-0460">Magnesium</keyword>
<feature type="domain" description="Nudix hydrolase" evidence="11">
    <location>
        <begin position="144"/>
        <end position="269"/>
    </location>
</feature>
<comment type="catalytic activity">
    <reaction evidence="9">
        <text>a 5'-end NAD(+)-phospho-ribonucleoside in mRNA + H2O = a 5'-end phospho-adenosine-phospho-ribonucleoside in mRNA + beta-nicotinamide D-ribonucleotide + 2 H(+)</text>
        <dbReference type="Rhea" id="RHEA:60876"/>
        <dbReference type="Rhea" id="RHEA-COMP:15698"/>
        <dbReference type="Rhea" id="RHEA-COMP:15719"/>
        <dbReference type="ChEBI" id="CHEBI:14649"/>
        <dbReference type="ChEBI" id="CHEBI:15377"/>
        <dbReference type="ChEBI" id="CHEBI:15378"/>
        <dbReference type="ChEBI" id="CHEBI:144029"/>
        <dbReference type="ChEBI" id="CHEBI:144051"/>
    </reaction>
    <physiologicalReaction direction="left-to-right" evidence="9">
        <dbReference type="Rhea" id="RHEA:60877"/>
    </physiologicalReaction>
</comment>
<evidence type="ECO:0000259" key="11">
    <source>
        <dbReference type="PROSITE" id="PS51462"/>
    </source>
</evidence>
<dbReference type="EC" id="3.6.1.22" evidence="4"/>
<comment type="similarity">
    <text evidence="3">Belongs to the Nudix hydrolase family. NudC subfamily.</text>
</comment>
<dbReference type="Gene3D" id="3.90.79.20">
    <property type="match status" value="1"/>
</dbReference>
<dbReference type="InterPro" id="IPR049734">
    <property type="entry name" value="NudC-like_C"/>
</dbReference>
<sequence>MNSEIFIPSVIPPTTPSPSLWFIFRRDRLLVADLDSEIRVPCWLSFHESGLNAIRQHYLGTWGQYPCYCVETNDETPPTGFNFINLRTLSLELSRDMFVLAGRGIQVLQWDRDHQFCGRCGQAMQLLPTERAKRCPSCALVSYPRISPAVIMRITRHDEILLSRSAHFAPEMYSVQAGFVETGETLEETVIREVQEEVGIRIKNLHYFGSQPWPFPHSLMLAFTAEYASGELCIDKNELEDAQWFNANARLPKLPTPMSIARHLIEDFLAEHRQ</sequence>
<dbReference type="OrthoDB" id="9791656at2"/>
<evidence type="ECO:0000256" key="2">
    <source>
        <dbReference type="ARBA" id="ARBA00001947"/>
    </source>
</evidence>
<dbReference type="Pfam" id="PF09296">
    <property type="entry name" value="NUDIX-like"/>
    <property type="match status" value="1"/>
</dbReference>
<dbReference type="GO" id="GO:0005829">
    <property type="term" value="C:cytosol"/>
    <property type="evidence" value="ECO:0007669"/>
    <property type="project" value="TreeGrafter"/>
</dbReference>
<keyword evidence="13" id="KW-1185">Reference proteome</keyword>
<dbReference type="SUPFAM" id="SSF55811">
    <property type="entry name" value="Nudix"/>
    <property type="match status" value="2"/>
</dbReference>
<dbReference type="InterPro" id="IPR020476">
    <property type="entry name" value="Nudix_hydrolase"/>
</dbReference>
<protein>
    <recommendedName>
        <fullName evidence="4">NAD(+) diphosphatase</fullName>
        <ecNumber evidence="4">3.6.1.22</ecNumber>
    </recommendedName>
</protein>
<organism evidence="12 13">
    <name type="scientific">Beggiatoa alba B18LD</name>
    <dbReference type="NCBI Taxonomy" id="395493"/>
    <lineage>
        <taxon>Bacteria</taxon>
        <taxon>Pseudomonadati</taxon>
        <taxon>Pseudomonadota</taxon>
        <taxon>Gammaproteobacteria</taxon>
        <taxon>Thiotrichales</taxon>
        <taxon>Thiotrichaceae</taxon>
        <taxon>Beggiatoa</taxon>
    </lineage>
</organism>
<proteinExistence type="inferred from homology"/>
<evidence type="ECO:0000313" key="12">
    <source>
        <dbReference type="EMBL" id="EIJ44064.1"/>
    </source>
</evidence>
<keyword evidence="8" id="KW-0520">NAD</keyword>
<dbReference type="HOGENOM" id="CLU_037162_0_1_6"/>
<dbReference type="Proteomes" id="UP000005744">
    <property type="component" value="Unassembled WGS sequence"/>
</dbReference>
<dbReference type="GO" id="GO:0046872">
    <property type="term" value="F:metal ion binding"/>
    <property type="evidence" value="ECO:0007669"/>
    <property type="project" value="UniProtKB-KW"/>
</dbReference>
<dbReference type="AlphaFoldDB" id="I3CKC1"/>
<dbReference type="NCBIfam" id="NF001299">
    <property type="entry name" value="PRK00241.1"/>
    <property type="match status" value="1"/>
</dbReference>
<evidence type="ECO:0000256" key="6">
    <source>
        <dbReference type="ARBA" id="ARBA00022801"/>
    </source>
</evidence>
<dbReference type="InterPro" id="IPR000086">
    <property type="entry name" value="NUDIX_hydrolase_dom"/>
</dbReference>
<evidence type="ECO:0000256" key="1">
    <source>
        <dbReference type="ARBA" id="ARBA00001946"/>
    </source>
</evidence>
<evidence type="ECO:0000256" key="9">
    <source>
        <dbReference type="ARBA" id="ARBA00023679"/>
    </source>
</evidence>
<evidence type="ECO:0000313" key="13">
    <source>
        <dbReference type="Proteomes" id="UP000005744"/>
    </source>
</evidence>
<dbReference type="GO" id="GO:0035529">
    <property type="term" value="F:NADH pyrophosphatase activity"/>
    <property type="evidence" value="ECO:0007669"/>
    <property type="project" value="TreeGrafter"/>
</dbReference>
<dbReference type="PROSITE" id="PS51462">
    <property type="entry name" value="NUDIX"/>
    <property type="match status" value="1"/>
</dbReference>
<evidence type="ECO:0000256" key="8">
    <source>
        <dbReference type="ARBA" id="ARBA00023027"/>
    </source>
</evidence>
<dbReference type="PRINTS" id="PR00502">
    <property type="entry name" value="NUDIXFAMILY"/>
</dbReference>
<keyword evidence="6 10" id="KW-0378">Hydrolase</keyword>
<keyword evidence="5" id="KW-0479">Metal-binding</keyword>
<dbReference type="Pfam" id="PF00293">
    <property type="entry name" value="NUDIX"/>
    <property type="match status" value="1"/>
</dbReference>
<dbReference type="InterPro" id="IPR020084">
    <property type="entry name" value="NUDIX_hydrolase_CS"/>
</dbReference>
<comment type="cofactor">
    <cofactor evidence="1">
        <name>Mg(2+)</name>
        <dbReference type="ChEBI" id="CHEBI:18420"/>
    </cofactor>
</comment>
<comment type="cofactor">
    <cofactor evidence="2">
        <name>Zn(2+)</name>
        <dbReference type="ChEBI" id="CHEBI:29105"/>
    </cofactor>
</comment>
<accession>I3CKC1</accession>
<dbReference type="GO" id="GO:0019677">
    <property type="term" value="P:NAD+ catabolic process"/>
    <property type="evidence" value="ECO:0007669"/>
    <property type="project" value="TreeGrafter"/>
</dbReference>
<evidence type="ECO:0000256" key="10">
    <source>
        <dbReference type="RuleBase" id="RU003476"/>
    </source>
</evidence>